<evidence type="ECO:0000313" key="5">
    <source>
        <dbReference type="EMBL" id="VDM81054.1"/>
    </source>
</evidence>
<feature type="domain" description="TIL" evidence="4">
    <location>
        <begin position="37"/>
        <end position="83"/>
    </location>
</feature>
<dbReference type="InterPro" id="IPR036084">
    <property type="entry name" value="Ser_inhib-like_sf"/>
</dbReference>
<dbReference type="AlphaFoldDB" id="A0A3P7JQQ6"/>
<dbReference type="SUPFAM" id="SSF57567">
    <property type="entry name" value="Serine protease inhibitors"/>
    <property type="match status" value="1"/>
</dbReference>
<protein>
    <recommendedName>
        <fullName evidence="4">TIL domain-containing protein</fullName>
    </recommendedName>
</protein>
<gene>
    <name evidence="5" type="ORF">SVUK_LOCUS16052</name>
</gene>
<dbReference type="Gene3D" id="2.10.25.10">
    <property type="entry name" value="Laminin"/>
    <property type="match status" value="1"/>
</dbReference>
<accession>A0A3P7JQQ6</accession>
<name>A0A3P7JQQ6_STRVU</name>
<evidence type="ECO:0000313" key="6">
    <source>
        <dbReference type="Proteomes" id="UP000270094"/>
    </source>
</evidence>
<sequence>MAFLLHTSLPSNSWSAEQKYDFSKGYAITHALFAGRCGKNEIFTTCGSACEPTCNKPLPTICTMQCVVGCQCKPGFKRGRNGCQRPGPGCL</sequence>
<dbReference type="InterPro" id="IPR051368">
    <property type="entry name" value="SerProtInhib-TIL_Domain"/>
</dbReference>
<keyword evidence="3" id="KW-1015">Disulfide bond</keyword>
<evidence type="ECO:0000259" key="4">
    <source>
        <dbReference type="Pfam" id="PF01826"/>
    </source>
</evidence>
<dbReference type="PANTHER" id="PTHR23259">
    <property type="entry name" value="RIDDLE"/>
    <property type="match status" value="1"/>
</dbReference>
<dbReference type="InterPro" id="IPR002919">
    <property type="entry name" value="TIL_dom"/>
</dbReference>
<dbReference type="PANTHER" id="PTHR23259:SF70">
    <property type="entry name" value="ACCESSORY GLAND PROTEIN ACP62F-RELATED"/>
    <property type="match status" value="1"/>
</dbReference>
<dbReference type="Proteomes" id="UP000270094">
    <property type="component" value="Unassembled WGS sequence"/>
</dbReference>
<dbReference type="GO" id="GO:0004867">
    <property type="term" value="F:serine-type endopeptidase inhibitor activity"/>
    <property type="evidence" value="ECO:0007669"/>
    <property type="project" value="UniProtKB-KW"/>
</dbReference>
<proteinExistence type="predicted"/>
<dbReference type="EMBL" id="UYYB01111240">
    <property type="protein sequence ID" value="VDM81054.1"/>
    <property type="molecule type" value="Genomic_DNA"/>
</dbReference>
<evidence type="ECO:0000256" key="1">
    <source>
        <dbReference type="ARBA" id="ARBA00022690"/>
    </source>
</evidence>
<keyword evidence="1" id="KW-0646">Protease inhibitor</keyword>
<keyword evidence="6" id="KW-1185">Reference proteome</keyword>
<dbReference type="Pfam" id="PF01826">
    <property type="entry name" value="TIL"/>
    <property type="match status" value="1"/>
</dbReference>
<keyword evidence="2" id="KW-0722">Serine protease inhibitor</keyword>
<dbReference type="OrthoDB" id="5912264at2759"/>
<dbReference type="CDD" id="cd19941">
    <property type="entry name" value="TIL"/>
    <property type="match status" value="1"/>
</dbReference>
<reference evidence="5 6" key="1">
    <citation type="submission" date="2018-11" db="EMBL/GenBank/DDBJ databases">
        <authorList>
            <consortium name="Pathogen Informatics"/>
        </authorList>
    </citation>
    <scope>NUCLEOTIDE SEQUENCE [LARGE SCALE GENOMIC DNA]</scope>
</reference>
<evidence type="ECO:0000256" key="3">
    <source>
        <dbReference type="ARBA" id="ARBA00023157"/>
    </source>
</evidence>
<evidence type="ECO:0000256" key="2">
    <source>
        <dbReference type="ARBA" id="ARBA00022900"/>
    </source>
</evidence>
<organism evidence="5 6">
    <name type="scientific">Strongylus vulgaris</name>
    <name type="common">Blood worm</name>
    <dbReference type="NCBI Taxonomy" id="40348"/>
    <lineage>
        <taxon>Eukaryota</taxon>
        <taxon>Metazoa</taxon>
        <taxon>Ecdysozoa</taxon>
        <taxon>Nematoda</taxon>
        <taxon>Chromadorea</taxon>
        <taxon>Rhabditida</taxon>
        <taxon>Rhabditina</taxon>
        <taxon>Rhabditomorpha</taxon>
        <taxon>Strongyloidea</taxon>
        <taxon>Strongylidae</taxon>
        <taxon>Strongylus</taxon>
    </lineage>
</organism>